<keyword evidence="2 7" id="KW-0238">DNA-binding</keyword>
<dbReference type="SUPFAM" id="SSF46689">
    <property type="entry name" value="Homeodomain-like"/>
    <property type="match status" value="2"/>
</dbReference>
<dbReference type="AlphaFoldDB" id="A0A1G6EBZ5"/>
<dbReference type="Gene3D" id="1.10.10.60">
    <property type="entry name" value="Homeodomain-like"/>
    <property type="match status" value="1"/>
</dbReference>
<organism evidence="7 8">
    <name type="scientific">Bauldia litoralis</name>
    <dbReference type="NCBI Taxonomy" id="665467"/>
    <lineage>
        <taxon>Bacteria</taxon>
        <taxon>Pseudomonadati</taxon>
        <taxon>Pseudomonadota</taxon>
        <taxon>Alphaproteobacteria</taxon>
        <taxon>Hyphomicrobiales</taxon>
        <taxon>Kaistiaceae</taxon>
        <taxon>Bauldia</taxon>
    </lineage>
</organism>
<evidence type="ECO:0000256" key="3">
    <source>
        <dbReference type="ARBA" id="ARBA00023159"/>
    </source>
</evidence>
<feature type="compositionally biased region" description="Basic and acidic residues" evidence="5">
    <location>
        <begin position="283"/>
        <end position="295"/>
    </location>
</feature>
<evidence type="ECO:0000256" key="2">
    <source>
        <dbReference type="ARBA" id="ARBA00023125"/>
    </source>
</evidence>
<evidence type="ECO:0000256" key="5">
    <source>
        <dbReference type="SAM" id="MobiDB-lite"/>
    </source>
</evidence>
<dbReference type="InterPro" id="IPR018060">
    <property type="entry name" value="HTH_AraC"/>
</dbReference>
<dbReference type="GO" id="GO:0043565">
    <property type="term" value="F:sequence-specific DNA binding"/>
    <property type="evidence" value="ECO:0007669"/>
    <property type="project" value="InterPro"/>
</dbReference>
<reference evidence="7 8" key="1">
    <citation type="submission" date="2016-10" db="EMBL/GenBank/DDBJ databases">
        <authorList>
            <person name="de Groot N.N."/>
        </authorList>
    </citation>
    <scope>NUCLEOTIDE SEQUENCE [LARGE SCALE GENOMIC DNA]</scope>
    <source>
        <strain evidence="7 8">ATCC 35022</strain>
    </source>
</reference>
<dbReference type="InterPro" id="IPR003313">
    <property type="entry name" value="AraC-bd"/>
</dbReference>
<keyword evidence="3" id="KW-0010">Activator</keyword>
<dbReference type="Proteomes" id="UP000199071">
    <property type="component" value="Unassembled WGS sequence"/>
</dbReference>
<feature type="region of interest" description="Disordered" evidence="5">
    <location>
        <begin position="275"/>
        <end position="295"/>
    </location>
</feature>
<evidence type="ECO:0000256" key="1">
    <source>
        <dbReference type="ARBA" id="ARBA00023015"/>
    </source>
</evidence>
<dbReference type="PANTHER" id="PTHR46796">
    <property type="entry name" value="HTH-TYPE TRANSCRIPTIONAL ACTIVATOR RHAS-RELATED"/>
    <property type="match status" value="1"/>
</dbReference>
<dbReference type="PANTHER" id="PTHR46796:SF7">
    <property type="entry name" value="ARAC FAMILY TRANSCRIPTIONAL REGULATOR"/>
    <property type="match status" value="1"/>
</dbReference>
<dbReference type="EMBL" id="FMXQ01000011">
    <property type="protein sequence ID" value="SDB54455.1"/>
    <property type="molecule type" value="Genomic_DNA"/>
</dbReference>
<keyword evidence="4" id="KW-0804">Transcription</keyword>
<dbReference type="SMART" id="SM00342">
    <property type="entry name" value="HTH_ARAC"/>
    <property type="match status" value="1"/>
</dbReference>
<dbReference type="PROSITE" id="PS00041">
    <property type="entry name" value="HTH_ARAC_FAMILY_1"/>
    <property type="match status" value="1"/>
</dbReference>
<dbReference type="GO" id="GO:0003700">
    <property type="term" value="F:DNA-binding transcription factor activity"/>
    <property type="evidence" value="ECO:0007669"/>
    <property type="project" value="InterPro"/>
</dbReference>
<name>A0A1G6EBZ5_9HYPH</name>
<dbReference type="InterPro" id="IPR014710">
    <property type="entry name" value="RmlC-like_jellyroll"/>
</dbReference>
<accession>A0A1G6EBZ5</accession>
<dbReference type="Pfam" id="PF12833">
    <property type="entry name" value="HTH_18"/>
    <property type="match status" value="1"/>
</dbReference>
<proteinExistence type="predicted"/>
<sequence length="295" mass="33078">MDNLSHHLYKSRMRGETDFIESHHYVPEPGWTRMAFSVLRAGKVAAAPDYGIRRRRHAGQDILFCLSGAGTVETGGENFAVGAGQLAWLANERPHAHVADPDRPWTLLWFRLDGPDLIALRENLFGGRPAPAPILGATALIAWFERLFVALGSREAGLDWRLNQAVGEFLTMVDQSLATPAMPDMLAELTAAIRSEPSRPWTAEELSSISGVSPSQVRRLFARYLRTSPRRWLTRERLIHAQTLIVRNRHSLAEIAEQSGFCDVYHFSREFKRSTGVSPGAWRRSEIGETGRRPT</sequence>
<dbReference type="InterPro" id="IPR050204">
    <property type="entry name" value="AraC_XylS_family_regulators"/>
</dbReference>
<protein>
    <submittedName>
        <fullName evidence="7">AraC-type DNA-binding protein</fullName>
    </submittedName>
</protein>
<gene>
    <name evidence="7" type="ORF">SAMN02982931_04291</name>
</gene>
<evidence type="ECO:0000313" key="7">
    <source>
        <dbReference type="EMBL" id="SDB54455.1"/>
    </source>
</evidence>
<dbReference type="Pfam" id="PF02311">
    <property type="entry name" value="AraC_binding"/>
    <property type="match status" value="1"/>
</dbReference>
<dbReference type="STRING" id="665467.SAMN02982931_04291"/>
<dbReference type="OrthoDB" id="9806208at2"/>
<evidence type="ECO:0000259" key="6">
    <source>
        <dbReference type="PROSITE" id="PS01124"/>
    </source>
</evidence>
<dbReference type="InterPro" id="IPR037923">
    <property type="entry name" value="HTH-like"/>
</dbReference>
<feature type="domain" description="HTH araC/xylS-type" evidence="6">
    <location>
        <begin position="187"/>
        <end position="285"/>
    </location>
</feature>
<evidence type="ECO:0000256" key="4">
    <source>
        <dbReference type="ARBA" id="ARBA00023163"/>
    </source>
</evidence>
<dbReference type="InterPro" id="IPR018062">
    <property type="entry name" value="HTH_AraC-typ_CS"/>
</dbReference>
<keyword evidence="8" id="KW-1185">Reference proteome</keyword>
<dbReference type="Gene3D" id="2.60.120.10">
    <property type="entry name" value="Jelly Rolls"/>
    <property type="match status" value="1"/>
</dbReference>
<dbReference type="InterPro" id="IPR009057">
    <property type="entry name" value="Homeodomain-like_sf"/>
</dbReference>
<dbReference type="SUPFAM" id="SSF51215">
    <property type="entry name" value="Regulatory protein AraC"/>
    <property type="match status" value="1"/>
</dbReference>
<evidence type="ECO:0000313" key="8">
    <source>
        <dbReference type="Proteomes" id="UP000199071"/>
    </source>
</evidence>
<dbReference type="PROSITE" id="PS01124">
    <property type="entry name" value="HTH_ARAC_FAMILY_2"/>
    <property type="match status" value="1"/>
</dbReference>
<keyword evidence="1" id="KW-0805">Transcription regulation</keyword>